<evidence type="ECO:0000313" key="9">
    <source>
        <dbReference type="Proteomes" id="UP000195913"/>
    </source>
</evidence>
<dbReference type="InterPro" id="IPR020456">
    <property type="entry name" value="Acylphosphatase"/>
</dbReference>
<feature type="active site" evidence="5">
    <location>
        <position position="36"/>
    </location>
</feature>
<protein>
    <recommendedName>
        <fullName evidence="3 5">acylphosphatase</fullName>
        <ecNumber evidence="2 5">3.6.1.7</ecNumber>
    </recommendedName>
</protein>
<evidence type="ECO:0000256" key="6">
    <source>
        <dbReference type="RuleBase" id="RU004168"/>
    </source>
</evidence>
<proteinExistence type="inferred from homology"/>
<comment type="similarity">
    <text evidence="1 6">Belongs to the acylphosphatase family.</text>
</comment>
<evidence type="ECO:0000256" key="2">
    <source>
        <dbReference type="ARBA" id="ARBA00012150"/>
    </source>
</evidence>
<feature type="domain" description="Acylphosphatase-like" evidence="7">
    <location>
        <begin position="21"/>
        <end position="107"/>
    </location>
</feature>
<dbReference type="Pfam" id="PF00708">
    <property type="entry name" value="Acylphosphatase"/>
    <property type="match status" value="1"/>
</dbReference>
<accession>A0A1R4FB20</accession>
<dbReference type="RefSeq" id="WP_086995283.1">
    <property type="nucleotide sequence ID" value="NZ_FUHW01000014.1"/>
</dbReference>
<dbReference type="InterPro" id="IPR001792">
    <property type="entry name" value="Acylphosphatase-like_dom"/>
</dbReference>
<evidence type="ECO:0000313" key="8">
    <source>
        <dbReference type="EMBL" id="SJM53104.1"/>
    </source>
</evidence>
<dbReference type="AlphaFoldDB" id="A0A1R4FB20"/>
<dbReference type="EMBL" id="FUHW01000014">
    <property type="protein sequence ID" value="SJM53104.1"/>
    <property type="molecule type" value="Genomic_DNA"/>
</dbReference>
<keyword evidence="5 8" id="KW-0378">Hydrolase</keyword>
<evidence type="ECO:0000259" key="7">
    <source>
        <dbReference type="PROSITE" id="PS51160"/>
    </source>
</evidence>
<dbReference type="Gene3D" id="3.30.70.100">
    <property type="match status" value="1"/>
</dbReference>
<dbReference type="PROSITE" id="PS51160">
    <property type="entry name" value="ACYLPHOSPHATASE_3"/>
    <property type="match status" value="1"/>
</dbReference>
<evidence type="ECO:0000256" key="5">
    <source>
        <dbReference type="PROSITE-ProRule" id="PRU00520"/>
    </source>
</evidence>
<gene>
    <name evidence="8" type="ORF">FM101_03135</name>
</gene>
<evidence type="ECO:0000256" key="1">
    <source>
        <dbReference type="ARBA" id="ARBA00005614"/>
    </source>
</evidence>
<evidence type="ECO:0000256" key="4">
    <source>
        <dbReference type="ARBA" id="ARBA00047645"/>
    </source>
</evidence>
<dbReference type="EC" id="3.6.1.7" evidence="2 5"/>
<dbReference type="Proteomes" id="UP000195913">
    <property type="component" value="Unassembled WGS sequence"/>
</dbReference>
<reference evidence="8 9" key="1">
    <citation type="submission" date="2017-02" db="EMBL/GenBank/DDBJ databases">
        <authorList>
            <person name="Peterson S.W."/>
        </authorList>
    </citation>
    <scope>NUCLEOTIDE SEQUENCE [LARGE SCALE GENOMIC DNA]</scope>
    <source>
        <strain evidence="8 9">B Ar 00.02</strain>
    </source>
</reference>
<dbReference type="SUPFAM" id="SSF54975">
    <property type="entry name" value="Acylphosphatase/BLUF domain-like"/>
    <property type="match status" value="1"/>
</dbReference>
<dbReference type="InterPro" id="IPR036046">
    <property type="entry name" value="Acylphosphatase-like_dom_sf"/>
</dbReference>
<name>A0A1R4FB20_9MICC</name>
<comment type="catalytic activity">
    <reaction evidence="4 5">
        <text>an acyl phosphate + H2O = a carboxylate + phosphate + H(+)</text>
        <dbReference type="Rhea" id="RHEA:14965"/>
        <dbReference type="ChEBI" id="CHEBI:15377"/>
        <dbReference type="ChEBI" id="CHEBI:15378"/>
        <dbReference type="ChEBI" id="CHEBI:29067"/>
        <dbReference type="ChEBI" id="CHEBI:43474"/>
        <dbReference type="ChEBI" id="CHEBI:59918"/>
        <dbReference type="EC" id="3.6.1.7"/>
    </reaction>
</comment>
<dbReference type="GO" id="GO:0003998">
    <property type="term" value="F:acylphosphatase activity"/>
    <property type="evidence" value="ECO:0007669"/>
    <property type="project" value="UniProtKB-EC"/>
</dbReference>
<evidence type="ECO:0000256" key="3">
    <source>
        <dbReference type="ARBA" id="ARBA00015991"/>
    </source>
</evidence>
<dbReference type="PANTHER" id="PTHR47268">
    <property type="entry name" value="ACYLPHOSPHATASE"/>
    <property type="match status" value="1"/>
</dbReference>
<sequence length="107" mass="11328">MSAEHHTHDTGGQQTDAAVTAAEAMAHGMVQGVGFRYRTRERAEALGVEGSAVNLPDGSVCVTVQGSADAVAALIDWLRSPRTPGRVERLDVRQIEVRGDRGGFEVG</sequence>
<keyword evidence="9" id="KW-1185">Reference proteome</keyword>
<dbReference type="PANTHER" id="PTHR47268:SF4">
    <property type="entry name" value="ACYLPHOSPHATASE"/>
    <property type="match status" value="1"/>
</dbReference>
<organism evidence="8 9">
    <name type="scientific">Arthrobacter rhombi</name>
    <dbReference type="NCBI Taxonomy" id="71253"/>
    <lineage>
        <taxon>Bacteria</taxon>
        <taxon>Bacillati</taxon>
        <taxon>Actinomycetota</taxon>
        <taxon>Actinomycetes</taxon>
        <taxon>Micrococcales</taxon>
        <taxon>Micrococcaceae</taxon>
        <taxon>Arthrobacter</taxon>
    </lineage>
</organism>
<feature type="active site" evidence="5">
    <location>
        <position position="54"/>
    </location>
</feature>